<feature type="transmembrane region" description="Helical" evidence="4">
    <location>
        <begin position="142"/>
        <end position="167"/>
    </location>
</feature>
<evidence type="ECO:0000256" key="1">
    <source>
        <dbReference type="ARBA" id="ARBA00022692"/>
    </source>
</evidence>
<dbReference type="Gene3D" id="1.20.1250.20">
    <property type="entry name" value="MFS general substrate transporter like domains"/>
    <property type="match status" value="2"/>
</dbReference>
<feature type="transmembrane region" description="Helical" evidence="4">
    <location>
        <begin position="173"/>
        <end position="191"/>
    </location>
</feature>
<sequence length="400" mass="41970">MAAETAPGPRQPLWFLSLLALAAAGGAVAYVPFLTVLLPLRVVSLTGSEDVVALSFATFLGAVVASLANIGFGWLSDRTGSRRGWILAGLVSSSLLLLLFGQVETVRQLVVLIMAWQLGLNMMLGPLAAWAGDCVPDEQKGLLGGLFAFAPALGALSGAFVTIPGLADGQERLALVALLVAAMVLPALVVGKGRSLPHLTMPTDSAAGSPADPFKQRRIIGNMWFARLLVQVSEAALFAFLLFWLRSITPGFGEDRAARIFSLVLIIAVPIALVAGRWSDKARRPMLPLAICAGLSSLGLLAMALSSSLNGALGGYFLFGVSSMTFLALHSGQTLRVLPRPQHRGRDLGFFNLTNTVPSLIIPGLTLTLVPVFGFSALFLLLAALAALACVLIAIISRPI</sequence>
<dbReference type="RefSeq" id="WP_278017244.1">
    <property type="nucleotide sequence ID" value="NZ_CP121106.1"/>
</dbReference>
<feature type="transmembrane region" description="Helical" evidence="4">
    <location>
        <begin position="350"/>
        <end position="370"/>
    </location>
</feature>
<feature type="transmembrane region" description="Helical" evidence="4">
    <location>
        <begin position="84"/>
        <end position="103"/>
    </location>
</feature>
<keyword evidence="7" id="KW-1185">Reference proteome</keyword>
<feature type="transmembrane region" description="Helical" evidence="4">
    <location>
        <begin position="109"/>
        <end position="130"/>
    </location>
</feature>
<proteinExistence type="predicted"/>
<feature type="transmembrane region" description="Helical" evidence="4">
    <location>
        <begin position="224"/>
        <end position="245"/>
    </location>
</feature>
<evidence type="ECO:0000256" key="4">
    <source>
        <dbReference type="SAM" id="Phobius"/>
    </source>
</evidence>
<feature type="transmembrane region" description="Helical" evidence="4">
    <location>
        <begin position="53"/>
        <end position="72"/>
    </location>
</feature>
<evidence type="ECO:0000313" key="6">
    <source>
        <dbReference type="EMBL" id="WFL78554.1"/>
    </source>
</evidence>
<evidence type="ECO:0000256" key="2">
    <source>
        <dbReference type="ARBA" id="ARBA00022989"/>
    </source>
</evidence>
<keyword evidence="2 4" id="KW-1133">Transmembrane helix</keyword>
<evidence type="ECO:0000313" key="7">
    <source>
        <dbReference type="Proteomes" id="UP001215827"/>
    </source>
</evidence>
<feature type="transmembrane region" description="Helical" evidence="4">
    <location>
        <begin position="257"/>
        <end position="275"/>
    </location>
</feature>
<organism evidence="6 7">
    <name type="scientific">Altererythrobacter arenosus</name>
    <dbReference type="NCBI Taxonomy" id="3032592"/>
    <lineage>
        <taxon>Bacteria</taxon>
        <taxon>Pseudomonadati</taxon>
        <taxon>Pseudomonadota</taxon>
        <taxon>Alphaproteobacteria</taxon>
        <taxon>Sphingomonadales</taxon>
        <taxon>Erythrobacteraceae</taxon>
        <taxon>Altererythrobacter</taxon>
    </lineage>
</organism>
<dbReference type="InterPro" id="IPR011701">
    <property type="entry name" value="MFS"/>
</dbReference>
<dbReference type="PROSITE" id="PS50850">
    <property type="entry name" value="MFS"/>
    <property type="match status" value="1"/>
</dbReference>
<name>A0ABY8FU67_9SPHN</name>
<gene>
    <name evidence="6" type="ORF">P7228_05675</name>
</gene>
<accession>A0ABY8FU67</accession>
<keyword evidence="3 4" id="KW-0472">Membrane</keyword>
<protein>
    <submittedName>
        <fullName evidence="6">MFS transporter</fullName>
    </submittedName>
</protein>
<dbReference type="CDD" id="cd06174">
    <property type="entry name" value="MFS"/>
    <property type="match status" value="1"/>
</dbReference>
<dbReference type="InterPro" id="IPR036259">
    <property type="entry name" value="MFS_trans_sf"/>
</dbReference>
<dbReference type="EMBL" id="CP121106">
    <property type="protein sequence ID" value="WFL78554.1"/>
    <property type="molecule type" value="Genomic_DNA"/>
</dbReference>
<dbReference type="SUPFAM" id="SSF103473">
    <property type="entry name" value="MFS general substrate transporter"/>
    <property type="match status" value="1"/>
</dbReference>
<evidence type="ECO:0000256" key="3">
    <source>
        <dbReference type="ARBA" id="ARBA00023136"/>
    </source>
</evidence>
<dbReference type="Pfam" id="PF07690">
    <property type="entry name" value="MFS_1"/>
    <property type="match status" value="1"/>
</dbReference>
<keyword evidence="1 4" id="KW-0812">Transmembrane</keyword>
<feature type="domain" description="Major facilitator superfamily (MFS) profile" evidence="5">
    <location>
        <begin position="13"/>
        <end position="400"/>
    </location>
</feature>
<feature type="transmembrane region" description="Helical" evidence="4">
    <location>
        <begin position="311"/>
        <end position="329"/>
    </location>
</feature>
<feature type="transmembrane region" description="Helical" evidence="4">
    <location>
        <begin position="287"/>
        <end position="305"/>
    </location>
</feature>
<dbReference type="PANTHER" id="PTHR23528">
    <property type="match status" value="1"/>
</dbReference>
<dbReference type="Proteomes" id="UP001215827">
    <property type="component" value="Chromosome"/>
</dbReference>
<feature type="transmembrane region" description="Helical" evidence="4">
    <location>
        <begin position="376"/>
        <end position="396"/>
    </location>
</feature>
<reference evidence="6 7" key="1">
    <citation type="submission" date="2023-03" db="EMBL/GenBank/DDBJ databases">
        <title>Altererythrobacter sp. CAU 1644 isolated from sand.</title>
        <authorList>
            <person name="Kim W."/>
        </authorList>
    </citation>
    <scope>NUCLEOTIDE SEQUENCE [LARGE SCALE GENOMIC DNA]</scope>
    <source>
        <strain evidence="6 7">CAU 1644</strain>
    </source>
</reference>
<dbReference type="InterPro" id="IPR020846">
    <property type="entry name" value="MFS_dom"/>
</dbReference>
<dbReference type="PANTHER" id="PTHR23528:SF1">
    <property type="entry name" value="MAJOR FACILITATOR SUPERFAMILY (MFS) PROFILE DOMAIN-CONTAINING PROTEIN"/>
    <property type="match status" value="1"/>
</dbReference>
<evidence type="ECO:0000259" key="5">
    <source>
        <dbReference type="PROSITE" id="PS50850"/>
    </source>
</evidence>